<reference evidence="1" key="1">
    <citation type="journal article" date="2014" name="Front. Microbiol.">
        <title>High frequency of phylogenetically diverse reductive dehalogenase-homologous genes in deep subseafloor sedimentary metagenomes.</title>
        <authorList>
            <person name="Kawai M."/>
            <person name="Futagami T."/>
            <person name="Toyoda A."/>
            <person name="Takaki Y."/>
            <person name="Nishi S."/>
            <person name="Hori S."/>
            <person name="Arai W."/>
            <person name="Tsubouchi T."/>
            <person name="Morono Y."/>
            <person name="Uchiyama I."/>
            <person name="Ito T."/>
            <person name="Fujiyama A."/>
            <person name="Inagaki F."/>
            <person name="Takami H."/>
        </authorList>
    </citation>
    <scope>NUCLEOTIDE SEQUENCE</scope>
    <source>
        <strain evidence="1">Expedition CK06-06</strain>
    </source>
</reference>
<organism evidence="1">
    <name type="scientific">marine sediment metagenome</name>
    <dbReference type="NCBI Taxonomy" id="412755"/>
    <lineage>
        <taxon>unclassified sequences</taxon>
        <taxon>metagenomes</taxon>
        <taxon>ecological metagenomes</taxon>
    </lineage>
</organism>
<accession>X1S3M2</accession>
<evidence type="ECO:0000313" key="1">
    <source>
        <dbReference type="EMBL" id="GAI73771.1"/>
    </source>
</evidence>
<proteinExistence type="predicted"/>
<dbReference type="AlphaFoldDB" id="X1S3M2"/>
<gene>
    <name evidence="1" type="ORF">S12H4_18021</name>
</gene>
<protein>
    <submittedName>
        <fullName evidence="1">Uncharacterized protein</fullName>
    </submittedName>
</protein>
<dbReference type="EMBL" id="BARW01008865">
    <property type="protein sequence ID" value="GAI73771.1"/>
    <property type="molecule type" value="Genomic_DNA"/>
</dbReference>
<name>X1S3M2_9ZZZZ</name>
<comment type="caution">
    <text evidence="1">The sequence shown here is derived from an EMBL/GenBank/DDBJ whole genome shotgun (WGS) entry which is preliminary data.</text>
</comment>
<sequence>MLYNAYDSNGNIIGHVEADNPVDAWAKAREIYEATGSMVFDVRQGEADKMVGGYIDDRI</sequence>
<feature type="non-terminal residue" evidence="1">
    <location>
        <position position="59"/>
    </location>
</feature>